<dbReference type="EMBL" id="GDKF01006663">
    <property type="protein sequence ID" value="JAT71959.1"/>
    <property type="molecule type" value="Transcribed_RNA"/>
</dbReference>
<evidence type="ECO:0000313" key="3">
    <source>
        <dbReference type="EMBL" id="JAT76647.1"/>
    </source>
</evidence>
<gene>
    <name evidence="2" type="ORF">g.25909</name>
    <name evidence="3" type="ORF">g.25917</name>
</gene>
<feature type="region of interest" description="Disordered" evidence="1">
    <location>
        <begin position="74"/>
        <end position="115"/>
    </location>
</feature>
<proteinExistence type="predicted"/>
<sequence length="358" mass="38586">MALCWGPGSCMDTWVSKARGSWPGYGGALGVWSTSRTPRSPRCDTYWSATRCSSASPSSWASWAGCSQVSWGTTSSSPSTGPPPTRHPSGGRCARTWRGRRRSTRPASTWTSLPTTPTTGGRGATCWMHSCPACPAQRTPSCADVRCPSGFSPVMSAGWHWCLACLPQFPVTSSETHHNSIDRAPQRASEELEVPCDGVKGGAGCWADGQHRPGSWRHLRSPCVLHCVCHQASCPGLLPQRQLMVVARGWSSWMSGLCMGGKLLDYPMCPHDEWWNRITLEDPCPLWGSNPGTHARHGVMHCPIHAPLTPRTPCGLTRAAVESARRQILAWPLLSHASRACGARRVASSTAPTAACAH</sequence>
<accession>A0A1D2ABS0</accession>
<name>A0A1D2ABS0_AUXPR</name>
<evidence type="ECO:0000256" key="1">
    <source>
        <dbReference type="SAM" id="MobiDB-lite"/>
    </source>
</evidence>
<dbReference type="EMBL" id="GDKF01001975">
    <property type="protein sequence ID" value="JAT76647.1"/>
    <property type="molecule type" value="Transcribed_RNA"/>
</dbReference>
<protein>
    <submittedName>
        <fullName evidence="3">Uncharacterized protein</fullName>
    </submittedName>
</protein>
<feature type="compositionally biased region" description="Basic residues" evidence="1">
    <location>
        <begin position="95"/>
        <end position="104"/>
    </location>
</feature>
<feature type="compositionally biased region" description="Low complexity" evidence="1">
    <location>
        <begin position="105"/>
        <end position="115"/>
    </location>
</feature>
<reference evidence="3" key="1">
    <citation type="submission" date="2015-08" db="EMBL/GenBank/DDBJ databases">
        <authorList>
            <person name="Babu N.S."/>
            <person name="Beckwith C.J."/>
            <person name="Beseler K.G."/>
            <person name="Brison A."/>
            <person name="Carone J.V."/>
            <person name="Caskin T.P."/>
            <person name="Diamond M."/>
            <person name="Durham M.E."/>
            <person name="Foxe J.M."/>
            <person name="Go M."/>
            <person name="Henderson B.A."/>
            <person name="Jones I.B."/>
            <person name="McGettigan J.A."/>
            <person name="Micheletti S.J."/>
            <person name="Nasrallah M.E."/>
            <person name="Ortiz D."/>
            <person name="Piller C.R."/>
            <person name="Privatt S.R."/>
            <person name="Schneider S.L."/>
            <person name="Sharp S."/>
            <person name="Smith T.C."/>
            <person name="Stanton J.D."/>
            <person name="Ullery H.E."/>
            <person name="Wilson R.J."/>
            <person name="Serrano M.G."/>
            <person name="Buck G."/>
            <person name="Lee V."/>
            <person name="Wang Y."/>
            <person name="Carvalho R."/>
            <person name="Voegtly L."/>
            <person name="Shi R."/>
            <person name="Duckworth R."/>
            <person name="Johnson A."/>
            <person name="Loviza R."/>
            <person name="Walstead R."/>
            <person name="Shah Z."/>
            <person name="Kiflezghi M."/>
            <person name="Wade K."/>
            <person name="Ball S.L."/>
            <person name="Bradley K.W."/>
            <person name="Asai D.J."/>
            <person name="Bowman C.A."/>
            <person name="Russell D.A."/>
            <person name="Pope W.H."/>
            <person name="Jacobs-Sera D."/>
            <person name="Hendrix R.W."/>
            <person name="Hatfull G.F."/>
        </authorList>
    </citation>
    <scope>NUCLEOTIDE SEQUENCE</scope>
</reference>
<organism evidence="3">
    <name type="scientific">Auxenochlorella protothecoides</name>
    <name type="common">Green microalga</name>
    <name type="synonym">Chlorella protothecoides</name>
    <dbReference type="NCBI Taxonomy" id="3075"/>
    <lineage>
        <taxon>Eukaryota</taxon>
        <taxon>Viridiplantae</taxon>
        <taxon>Chlorophyta</taxon>
        <taxon>core chlorophytes</taxon>
        <taxon>Trebouxiophyceae</taxon>
        <taxon>Chlorellales</taxon>
        <taxon>Chlorellaceae</taxon>
        <taxon>Auxenochlorella</taxon>
    </lineage>
</organism>
<dbReference type="AlphaFoldDB" id="A0A1D2ABS0"/>
<evidence type="ECO:0000313" key="2">
    <source>
        <dbReference type="EMBL" id="JAT71959.1"/>
    </source>
</evidence>